<dbReference type="EMBL" id="PKMF04000689">
    <property type="protein sequence ID" value="KAK7821769.1"/>
    <property type="molecule type" value="Genomic_DNA"/>
</dbReference>
<organism evidence="3 4">
    <name type="scientific">Quercus suber</name>
    <name type="common">Cork oak</name>
    <dbReference type="NCBI Taxonomy" id="58331"/>
    <lineage>
        <taxon>Eukaryota</taxon>
        <taxon>Viridiplantae</taxon>
        <taxon>Streptophyta</taxon>
        <taxon>Embryophyta</taxon>
        <taxon>Tracheophyta</taxon>
        <taxon>Spermatophyta</taxon>
        <taxon>Magnoliopsida</taxon>
        <taxon>eudicotyledons</taxon>
        <taxon>Gunneridae</taxon>
        <taxon>Pentapetalae</taxon>
        <taxon>rosids</taxon>
        <taxon>fabids</taxon>
        <taxon>Fagales</taxon>
        <taxon>Fagaceae</taxon>
        <taxon>Quercus</taxon>
    </lineage>
</organism>
<dbReference type="GO" id="GO:0010088">
    <property type="term" value="P:phloem development"/>
    <property type="evidence" value="ECO:0007669"/>
    <property type="project" value="InterPro"/>
</dbReference>
<dbReference type="Pfam" id="PF14576">
    <property type="entry name" value="SEO_N"/>
    <property type="match status" value="1"/>
</dbReference>
<accession>A0AAW0J4V1</accession>
<feature type="domain" description="Sieve element occlusion N-terminal" evidence="1">
    <location>
        <begin position="17"/>
        <end position="155"/>
    </location>
</feature>
<dbReference type="PANTHER" id="PTHR33232:SF18">
    <property type="entry name" value="PROTEIN SIEVE ELEMENT OCCLUSION B-LIKE"/>
    <property type="match status" value="1"/>
</dbReference>
<dbReference type="Pfam" id="PF14577">
    <property type="entry name" value="SEO_C"/>
    <property type="match status" value="1"/>
</dbReference>
<reference evidence="3 4" key="1">
    <citation type="journal article" date="2018" name="Sci. Data">
        <title>The draft genome sequence of cork oak.</title>
        <authorList>
            <person name="Ramos A.M."/>
            <person name="Usie A."/>
            <person name="Barbosa P."/>
            <person name="Barros P.M."/>
            <person name="Capote T."/>
            <person name="Chaves I."/>
            <person name="Simoes F."/>
            <person name="Abreu I."/>
            <person name="Carrasquinho I."/>
            <person name="Faro C."/>
            <person name="Guimaraes J.B."/>
            <person name="Mendonca D."/>
            <person name="Nobrega F."/>
            <person name="Rodrigues L."/>
            <person name="Saibo N.J.M."/>
            <person name="Varela M.C."/>
            <person name="Egas C."/>
            <person name="Matos J."/>
            <person name="Miguel C.M."/>
            <person name="Oliveira M.M."/>
            <person name="Ricardo C.P."/>
            <person name="Goncalves S."/>
        </authorList>
    </citation>
    <scope>NUCLEOTIDE SEQUENCE [LARGE SCALE GENOMIC DNA]</scope>
    <source>
        <strain evidence="4">cv. HL8</strain>
    </source>
</reference>
<sequence>MEIKGERVIATSFIPPLCTLKELSYEMVCKDPSEETAYKTTKSILEKLKDYSWHVKAVLTLAAFTLDYGDFCRHLDQFHSSDQLTKSMGILKGIPALLTRPSIDHNHESAIVEVNKLIKDTLNVIDCIVTLEERSVKYNPKDVPALSIATDNISVYILEAVKTKKVLLFFSGLDMDNITEYVSILNPIYEKVTSNNEYKIVWIPIVEQWTIEMQKKFELLRSKMSWFVILEAVKTKKVLLFFSGLDMDNITEYVSILNPIYEKVTSNNEYKIVWIPIVEQWTIEMQKKFELLRSKMSWFVVQNFSSMSAIKYVKEQWHYKNEPIIVALNSQGTIKEEKHIFFYGGKDSTWIKEFCKEATGLANDDVKGARISLFNVGKDSGIQRRFWKLIDNFFLYKSHMVTEVDTVTKEIQKLLSYKNEKGWVVLCKGARLVFSGYGTTVLTVLKNFDEWKQCLNESAFSFEVCLEKYYNEQLRKDGLPCRDFDIPKIDGLLIPDCRKCPDCSEIMEMSIRFRCCHNNQSSFNSNCCHNNTHTTKVKLKEKVSPVSLVCGMTVTAACESHCQNKC</sequence>
<dbReference type="InterPro" id="IPR027942">
    <property type="entry name" value="SEO_N"/>
</dbReference>
<name>A0AAW0J4V1_QUESU</name>
<evidence type="ECO:0000313" key="4">
    <source>
        <dbReference type="Proteomes" id="UP000237347"/>
    </source>
</evidence>
<protein>
    <submittedName>
        <fullName evidence="3">Protein sieve element occlusion b</fullName>
    </submittedName>
</protein>
<evidence type="ECO:0000259" key="1">
    <source>
        <dbReference type="Pfam" id="PF14576"/>
    </source>
</evidence>
<evidence type="ECO:0000259" key="2">
    <source>
        <dbReference type="Pfam" id="PF14577"/>
    </source>
</evidence>
<evidence type="ECO:0000313" key="3">
    <source>
        <dbReference type="EMBL" id="KAK7821769.1"/>
    </source>
</evidence>
<gene>
    <name evidence="3" type="primary">SEOB_41</name>
    <name evidence="3" type="ORF">CFP56_037307</name>
</gene>
<comment type="caution">
    <text evidence="3">The sequence shown here is derived from an EMBL/GenBank/DDBJ whole genome shotgun (WGS) entry which is preliminary data.</text>
</comment>
<proteinExistence type="predicted"/>
<feature type="domain" description="Sieve element occlusion C-terminal" evidence="2">
    <location>
        <begin position="382"/>
        <end position="517"/>
    </location>
</feature>
<dbReference type="Proteomes" id="UP000237347">
    <property type="component" value="Unassembled WGS sequence"/>
</dbReference>
<keyword evidence="4" id="KW-1185">Reference proteome</keyword>
<dbReference type="InterPro" id="IPR039299">
    <property type="entry name" value="SEOA"/>
</dbReference>
<dbReference type="AlphaFoldDB" id="A0AAW0J4V1"/>
<dbReference type="InterPro" id="IPR027944">
    <property type="entry name" value="SEO_C"/>
</dbReference>
<dbReference type="PANTHER" id="PTHR33232">
    <property type="entry name" value="PROTEIN SIEVE ELEMENT OCCLUSION B-LIKE"/>
    <property type="match status" value="1"/>
</dbReference>